<feature type="domain" description="Ketoreductase" evidence="3">
    <location>
        <begin position="7"/>
        <end position="186"/>
    </location>
</feature>
<dbReference type="InterPro" id="IPR020904">
    <property type="entry name" value="Sc_DH/Rdtase_CS"/>
</dbReference>
<organism evidence="4 5">
    <name type="scientific">Chitinimonas prasina</name>
    <dbReference type="NCBI Taxonomy" id="1434937"/>
    <lineage>
        <taxon>Bacteria</taxon>
        <taxon>Pseudomonadati</taxon>
        <taxon>Pseudomonadota</taxon>
        <taxon>Betaproteobacteria</taxon>
        <taxon>Neisseriales</taxon>
        <taxon>Chitinibacteraceae</taxon>
        <taxon>Chitinimonas</taxon>
    </lineage>
</organism>
<dbReference type="RefSeq" id="WP_284197772.1">
    <property type="nucleotide sequence ID" value="NZ_BSOG01000005.1"/>
</dbReference>
<evidence type="ECO:0000313" key="4">
    <source>
        <dbReference type="EMBL" id="GLR14701.1"/>
    </source>
</evidence>
<dbReference type="NCBIfam" id="NF005559">
    <property type="entry name" value="PRK07231.1"/>
    <property type="match status" value="1"/>
</dbReference>
<gene>
    <name evidence="4" type="ORF">GCM10007907_34910</name>
</gene>
<proteinExistence type="inferred from homology"/>
<dbReference type="SUPFAM" id="SSF51735">
    <property type="entry name" value="NAD(P)-binding Rossmann-fold domains"/>
    <property type="match status" value="1"/>
</dbReference>
<evidence type="ECO:0000259" key="3">
    <source>
        <dbReference type="SMART" id="SM00822"/>
    </source>
</evidence>
<dbReference type="CDD" id="cd05233">
    <property type="entry name" value="SDR_c"/>
    <property type="match status" value="1"/>
</dbReference>
<dbReference type="PROSITE" id="PS00061">
    <property type="entry name" value="ADH_SHORT"/>
    <property type="match status" value="1"/>
</dbReference>
<dbReference type="EMBL" id="BSOG01000005">
    <property type="protein sequence ID" value="GLR14701.1"/>
    <property type="molecule type" value="Genomic_DNA"/>
</dbReference>
<sequence>MHSLQGSVALITGGTTGIGLATAQAFIARGARVVVAARSREQGEAAVSMLRTQGEAAYQPCDVTDPLSVAALVAFTLDRFGKLDCAVNSAACDVQAMATHEMAFDEACRSTSTDVLGVFNCMKYQIEAMLRQGGGTIVNVSSINGLSGAPTAAMYSAGKHAVIGLTRSTAKEYISRGIRINAVCPGATETPRRTRRTAHLDATALLAHREQLAQAIPIGRLAQAEEIANAILWLSSPESSYVVGHSLVVDGGLQA</sequence>
<dbReference type="Proteomes" id="UP001156706">
    <property type="component" value="Unassembled WGS sequence"/>
</dbReference>
<dbReference type="PRINTS" id="PR00081">
    <property type="entry name" value="GDHRDH"/>
</dbReference>
<keyword evidence="2" id="KW-0560">Oxidoreductase</keyword>
<dbReference type="InterPro" id="IPR036291">
    <property type="entry name" value="NAD(P)-bd_dom_sf"/>
</dbReference>
<dbReference type="SMART" id="SM00822">
    <property type="entry name" value="PKS_KR"/>
    <property type="match status" value="1"/>
</dbReference>
<protein>
    <submittedName>
        <fullName evidence="4">Oxidoreductase</fullName>
    </submittedName>
</protein>
<accession>A0ABQ5YN12</accession>
<dbReference type="PANTHER" id="PTHR24321:SF11">
    <property type="entry name" value="BLR0893 PROTEIN"/>
    <property type="match status" value="1"/>
</dbReference>
<comment type="similarity">
    <text evidence="1">Belongs to the short-chain dehydrogenases/reductases (SDR) family.</text>
</comment>
<dbReference type="PRINTS" id="PR00080">
    <property type="entry name" value="SDRFAMILY"/>
</dbReference>
<reference evidence="5" key="1">
    <citation type="journal article" date="2019" name="Int. J. Syst. Evol. Microbiol.">
        <title>The Global Catalogue of Microorganisms (GCM) 10K type strain sequencing project: providing services to taxonomists for standard genome sequencing and annotation.</title>
        <authorList>
            <consortium name="The Broad Institute Genomics Platform"/>
            <consortium name="The Broad Institute Genome Sequencing Center for Infectious Disease"/>
            <person name="Wu L."/>
            <person name="Ma J."/>
        </authorList>
    </citation>
    <scope>NUCLEOTIDE SEQUENCE [LARGE SCALE GENOMIC DNA]</scope>
    <source>
        <strain evidence="5">NBRC 110044</strain>
    </source>
</reference>
<keyword evidence="5" id="KW-1185">Reference proteome</keyword>
<comment type="caution">
    <text evidence="4">The sequence shown here is derived from an EMBL/GenBank/DDBJ whole genome shotgun (WGS) entry which is preliminary data.</text>
</comment>
<dbReference type="PANTHER" id="PTHR24321">
    <property type="entry name" value="DEHYDROGENASES, SHORT CHAIN"/>
    <property type="match status" value="1"/>
</dbReference>
<dbReference type="InterPro" id="IPR002347">
    <property type="entry name" value="SDR_fam"/>
</dbReference>
<dbReference type="InterPro" id="IPR057326">
    <property type="entry name" value="KR_dom"/>
</dbReference>
<name>A0ABQ5YN12_9NEIS</name>
<evidence type="ECO:0000256" key="1">
    <source>
        <dbReference type="ARBA" id="ARBA00006484"/>
    </source>
</evidence>
<evidence type="ECO:0000313" key="5">
    <source>
        <dbReference type="Proteomes" id="UP001156706"/>
    </source>
</evidence>
<evidence type="ECO:0000256" key="2">
    <source>
        <dbReference type="ARBA" id="ARBA00023002"/>
    </source>
</evidence>
<dbReference type="Gene3D" id="3.40.50.720">
    <property type="entry name" value="NAD(P)-binding Rossmann-like Domain"/>
    <property type="match status" value="1"/>
</dbReference>
<dbReference type="Pfam" id="PF13561">
    <property type="entry name" value="adh_short_C2"/>
    <property type="match status" value="1"/>
</dbReference>